<comment type="caution">
    <text evidence="2">The sequence shown here is derived from an EMBL/GenBank/DDBJ whole genome shotgun (WGS) entry which is preliminary data.</text>
</comment>
<evidence type="ECO:0000313" key="2">
    <source>
        <dbReference type="EMBL" id="MSS13685.1"/>
    </source>
</evidence>
<gene>
    <name evidence="2" type="ORF">FYJ35_01230</name>
</gene>
<dbReference type="Proteomes" id="UP000481852">
    <property type="component" value="Unassembled WGS sequence"/>
</dbReference>
<dbReference type="CDD" id="cd00093">
    <property type="entry name" value="HTH_XRE"/>
    <property type="match status" value="1"/>
</dbReference>
<dbReference type="EMBL" id="VULZ01000001">
    <property type="protein sequence ID" value="MSS13685.1"/>
    <property type="molecule type" value="Genomic_DNA"/>
</dbReference>
<feature type="domain" description="HTH cro/C1-type" evidence="1">
    <location>
        <begin position="16"/>
        <end position="61"/>
    </location>
</feature>
<protein>
    <submittedName>
        <fullName evidence="2">Helix-turn-helix transcriptional regulator</fullName>
    </submittedName>
</protein>
<accession>A0A6L5X219</accession>
<dbReference type="RefSeq" id="WP_154521984.1">
    <property type="nucleotide sequence ID" value="NZ_JAXFDQ010000013.1"/>
</dbReference>
<dbReference type="AlphaFoldDB" id="A0A6L5X219"/>
<organism evidence="2 3">
    <name type="scientific">Porcincola intestinalis</name>
    <dbReference type="NCBI Taxonomy" id="2606632"/>
    <lineage>
        <taxon>Bacteria</taxon>
        <taxon>Bacillati</taxon>
        <taxon>Bacillota</taxon>
        <taxon>Clostridia</taxon>
        <taxon>Lachnospirales</taxon>
        <taxon>Lachnospiraceae</taxon>
        <taxon>Porcincola</taxon>
    </lineage>
</organism>
<dbReference type="GO" id="GO:0003677">
    <property type="term" value="F:DNA binding"/>
    <property type="evidence" value="ECO:0007669"/>
    <property type="project" value="InterPro"/>
</dbReference>
<keyword evidence="3" id="KW-1185">Reference proteome</keyword>
<dbReference type="PROSITE" id="PS50943">
    <property type="entry name" value="HTH_CROC1"/>
    <property type="match status" value="1"/>
</dbReference>
<dbReference type="Gene3D" id="1.10.260.40">
    <property type="entry name" value="lambda repressor-like DNA-binding domains"/>
    <property type="match status" value="1"/>
</dbReference>
<sequence length="78" mass="8718">MAKIPESGLDLMMQCKRLGITQSEVASDLGITRTYLNLIMRGNRIPTEQIQTALDQKLEELKRMPSPDLSISGGKEKE</sequence>
<evidence type="ECO:0000313" key="3">
    <source>
        <dbReference type="Proteomes" id="UP000481852"/>
    </source>
</evidence>
<evidence type="ECO:0000259" key="1">
    <source>
        <dbReference type="PROSITE" id="PS50943"/>
    </source>
</evidence>
<name>A0A6L5X219_9FIRM</name>
<dbReference type="InterPro" id="IPR001387">
    <property type="entry name" value="Cro/C1-type_HTH"/>
</dbReference>
<dbReference type="Pfam" id="PF01381">
    <property type="entry name" value="HTH_3"/>
    <property type="match status" value="1"/>
</dbReference>
<reference evidence="2 3" key="1">
    <citation type="submission" date="2019-08" db="EMBL/GenBank/DDBJ databases">
        <title>In-depth cultivation of the pig gut microbiome towards novel bacterial diversity and tailored functional studies.</title>
        <authorList>
            <person name="Wylensek D."/>
            <person name="Hitch T.C.A."/>
            <person name="Clavel T."/>
        </authorList>
    </citation>
    <scope>NUCLEOTIDE SEQUENCE [LARGE SCALE GENOMIC DNA]</scope>
    <source>
        <strain evidence="2 3">Oil+RF-744-WCA-WT-11</strain>
    </source>
</reference>
<dbReference type="InterPro" id="IPR010982">
    <property type="entry name" value="Lambda_DNA-bd_dom_sf"/>
</dbReference>
<proteinExistence type="predicted"/>
<dbReference type="SUPFAM" id="SSF47413">
    <property type="entry name" value="lambda repressor-like DNA-binding domains"/>
    <property type="match status" value="1"/>
</dbReference>